<sequence>RIAAVAPFTGLHCFPEGRGFKQWTGDDSKALMKVYLPAIEGYVPPDIIRTFRAFLEFCYLVRRNVITHDSLLQIEDALHRFHRYRTIFRTQEVIFNFSLPRQHSMVHYPLNIRLFGAPNGLCSSITESKHIKAVKKPWRRSNKNDPLGQMLTTTQRLDKISASWVVFEARGMLTGTCLSDILKHLHKTVHELSEEVQVPHLKHLICHFLFAQMHANGPGDPNELPAGACPRHEGKVKVFNSAAVTFFAPSDPSSLGGMRREHIRASPKWHNEYARNDCIFVSVDANINGMLGLEIARMICFFSFVFEGELYPCAVVHWFDKVGDEADEVTGMWVVDPGYHDLERKERHVAVIHIDSIYRSTHLIPVYATLGGAISQEIKPYHSYDTFQRFYVNKYADHHAFEIAF</sequence>
<proteinExistence type="predicted"/>
<accession>A0A0C9VM48</accession>
<dbReference type="HOGENOM" id="CLU_006344_1_2_1"/>
<dbReference type="EMBL" id="KN839915">
    <property type="protein sequence ID" value="KIJ58695.1"/>
    <property type="molecule type" value="Genomic_DNA"/>
</dbReference>
<evidence type="ECO:0000313" key="2">
    <source>
        <dbReference type="Proteomes" id="UP000053820"/>
    </source>
</evidence>
<organism evidence="1 2">
    <name type="scientific">Hydnomerulius pinastri MD-312</name>
    <dbReference type="NCBI Taxonomy" id="994086"/>
    <lineage>
        <taxon>Eukaryota</taxon>
        <taxon>Fungi</taxon>
        <taxon>Dikarya</taxon>
        <taxon>Basidiomycota</taxon>
        <taxon>Agaricomycotina</taxon>
        <taxon>Agaricomycetes</taxon>
        <taxon>Agaricomycetidae</taxon>
        <taxon>Boletales</taxon>
        <taxon>Boletales incertae sedis</taxon>
        <taxon>Leucogyrophana</taxon>
    </lineage>
</organism>
<protein>
    <submittedName>
        <fullName evidence="1">Uncharacterized protein</fullName>
    </submittedName>
</protein>
<feature type="non-terminal residue" evidence="1">
    <location>
        <position position="405"/>
    </location>
</feature>
<dbReference type="OrthoDB" id="3199698at2759"/>
<name>A0A0C9VM48_9AGAM</name>
<dbReference type="AlphaFoldDB" id="A0A0C9VM48"/>
<dbReference type="Proteomes" id="UP000053820">
    <property type="component" value="Unassembled WGS sequence"/>
</dbReference>
<keyword evidence="2" id="KW-1185">Reference proteome</keyword>
<gene>
    <name evidence="1" type="ORF">HYDPIDRAFT_102171</name>
</gene>
<evidence type="ECO:0000313" key="1">
    <source>
        <dbReference type="EMBL" id="KIJ58695.1"/>
    </source>
</evidence>
<reference evidence="1 2" key="1">
    <citation type="submission" date="2014-04" db="EMBL/GenBank/DDBJ databases">
        <title>Evolutionary Origins and Diversification of the Mycorrhizal Mutualists.</title>
        <authorList>
            <consortium name="DOE Joint Genome Institute"/>
            <consortium name="Mycorrhizal Genomics Consortium"/>
            <person name="Kohler A."/>
            <person name="Kuo A."/>
            <person name="Nagy L.G."/>
            <person name="Floudas D."/>
            <person name="Copeland A."/>
            <person name="Barry K.W."/>
            <person name="Cichocki N."/>
            <person name="Veneault-Fourrey C."/>
            <person name="LaButti K."/>
            <person name="Lindquist E.A."/>
            <person name="Lipzen A."/>
            <person name="Lundell T."/>
            <person name="Morin E."/>
            <person name="Murat C."/>
            <person name="Riley R."/>
            <person name="Ohm R."/>
            <person name="Sun H."/>
            <person name="Tunlid A."/>
            <person name="Henrissat B."/>
            <person name="Grigoriev I.V."/>
            <person name="Hibbett D.S."/>
            <person name="Martin F."/>
        </authorList>
    </citation>
    <scope>NUCLEOTIDE SEQUENCE [LARGE SCALE GENOMIC DNA]</scope>
    <source>
        <strain evidence="1 2">MD-312</strain>
    </source>
</reference>